<dbReference type="PANTHER" id="PTHR42715:SF10">
    <property type="entry name" value="BETA-GLUCOSIDASE"/>
    <property type="match status" value="1"/>
</dbReference>
<reference evidence="4" key="1">
    <citation type="journal article" date="2013" name="Environ. Microbiol.">
        <title>Seasonally variable intestinal metagenomes of the red palm weevil (Rhynchophorus ferrugineus).</title>
        <authorList>
            <person name="Jia S."/>
            <person name="Zhang X."/>
            <person name="Zhang G."/>
            <person name="Yin A."/>
            <person name="Zhang S."/>
            <person name="Li F."/>
            <person name="Wang L."/>
            <person name="Zhao D."/>
            <person name="Yun Q."/>
            <person name="Tala"/>
            <person name="Wang J."/>
            <person name="Sun G."/>
            <person name="Baabdullah M."/>
            <person name="Yu X."/>
            <person name="Hu S."/>
            <person name="Al-Mssallem I.S."/>
            <person name="Yu J."/>
        </authorList>
    </citation>
    <scope>NUCLEOTIDE SEQUENCE</scope>
</reference>
<dbReference type="InterPro" id="IPR013783">
    <property type="entry name" value="Ig-like_fold"/>
</dbReference>
<name>A0A060BZQ1_9BIFI</name>
<keyword evidence="2" id="KW-0378">Hydrolase</keyword>
<accession>A0A060BZQ1</accession>
<dbReference type="InterPro" id="IPR050288">
    <property type="entry name" value="Cellulose_deg_GH3"/>
</dbReference>
<protein>
    <submittedName>
        <fullName evidence="4">CAZy families GH3 protein</fullName>
    </submittedName>
</protein>
<sequence length="58" mass="6226">MEADGVSLTVRNTGERAGACVPQLYVSPPDDAWRVGPRPAIELKGFTKVALEAGESRR</sequence>
<dbReference type="Pfam" id="PF14310">
    <property type="entry name" value="Fn3-like"/>
    <property type="match status" value="1"/>
</dbReference>
<feature type="non-terminal residue" evidence="4">
    <location>
        <position position="58"/>
    </location>
</feature>
<comment type="similarity">
    <text evidence="1">Belongs to the glycosyl hydrolase 3 family.</text>
</comment>
<evidence type="ECO:0000256" key="2">
    <source>
        <dbReference type="ARBA" id="ARBA00022801"/>
    </source>
</evidence>
<dbReference type="EMBL" id="KF120902">
    <property type="protein sequence ID" value="AIA88182.1"/>
    <property type="molecule type" value="Genomic_DNA"/>
</dbReference>
<evidence type="ECO:0000256" key="1">
    <source>
        <dbReference type="ARBA" id="ARBA00005336"/>
    </source>
</evidence>
<feature type="domain" description="Fibronectin type III-like" evidence="3">
    <location>
        <begin position="21"/>
        <end position="58"/>
    </location>
</feature>
<dbReference type="GO" id="GO:0005975">
    <property type="term" value="P:carbohydrate metabolic process"/>
    <property type="evidence" value="ECO:0007669"/>
    <property type="project" value="UniProtKB-ARBA"/>
</dbReference>
<evidence type="ECO:0000313" key="4">
    <source>
        <dbReference type="EMBL" id="AIA88182.1"/>
    </source>
</evidence>
<dbReference type="PANTHER" id="PTHR42715">
    <property type="entry name" value="BETA-GLUCOSIDASE"/>
    <property type="match status" value="1"/>
</dbReference>
<dbReference type="Gene3D" id="2.60.40.10">
    <property type="entry name" value="Immunoglobulins"/>
    <property type="match status" value="1"/>
</dbReference>
<evidence type="ECO:0000259" key="3">
    <source>
        <dbReference type="Pfam" id="PF14310"/>
    </source>
</evidence>
<dbReference type="InterPro" id="IPR026891">
    <property type="entry name" value="Fn3-like"/>
</dbReference>
<dbReference type="AlphaFoldDB" id="A0A060BZQ1"/>
<proteinExistence type="inferred from homology"/>
<dbReference type="GO" id="GO:0016787">
    <property type="term" value="F:hydrolase activity"/>
    <property type="evidence" value="ECO:0007669"/>
    <property type="project" value="UniProtKB-KW"/>
</dbReference>
<organism evidence="4">
    <name type="scientific">uncultured Bifidobacterium sp</name>
    <dbReference type="NCBI Taxonomy" id="165187"/>
    <lineage>
        <taxon>Bacteria</taxon>
        <taxon>Bacillati</taxon>
        <taxon>Actinomycetota</taxon>
        <taxon>Actinomycetes</taxon>
        <taxon>Bifidobacteriales</taxon>
        <taxon>Bifidobacteriaceae</taxon>
        <taxon>Bifidobacterium</taxon>
        <taxon>environmental samples</taxon>
    </lineage>
</organism>